<keyword evidence="2 4" id="KW-0732">Signal</keyword>
<dbReference type="Pfam" id="PF13144">
    <property type="entry name" value="ChapFlgA"/>
    <property type="match status" value="1"/>
</dbReference>
<evidence type="ECO:0000313" key="7">
    <source>
        <dbReference type="Proteomes" id="UP001198602"/>
    </source>
</evidence>
<dbReference type="CDD" id="cd11614">
    <property type="entry name" value="SAF_CpaB_FlgA_like"/>
    <property type="match status" value="1"/>
</dbReference>
<comment type="subcellular location">
    <subcellularLocation>
        <location evidence="1 4">Periplasm</location>
    </subcellularLocation>
</comment>
<feature type="signal peptide" evidence="4">
    <location>
        <begin position="1"/>
        <end position="22"/>
    </location>
</feature>
<keyword evidence="4" id="KW-1005">Bacterial flagellum biogenesis</keyword>
<evidence type="ECO:0000256" key="4">
    <source>
        <dbReference type="RuleBase" id="RU362063"/>
    </source>
</evidence>
<sequence>MKLIPGLLATLLCLAALPSASAVPAQPAQPSSAQRQALPVLRAVAEQYLQTQAAGLPGQVSIKVGQVDPRTSLAACPAPEAFQQPGARAWGKTTVGVRCSAPQAWTIYLQATVSVVADYVVAAVPLAQGQPVEAGQLGLVKGDIAAMPNGIITNMAQAIGRTPTASLPAGTPLRLDTLKAKPVVQQGQAVRLVSKGANFAVSSEAKALNNAGEGQVAQARTQSGTVVSGTARAGGIIEVAI</sequence>
<keyword evidence="3 4" id="KW-0574">Periplasm</keyword>
<keyword evidence="6" id="KW-0969">Cilium</keyword>
<evidence type="ECO:0000256" key="2">
    <source>
        <dbReference type="ARBA" id="ARBA00022729"/>
    </source>
</evidence>
<dbReference type="Proteomes" id="UP001198602">
    <property type="component" value="Unassembled WGS sequence"/>
</dbReference>
<dbReference type="RefSeq" id="WP_225237099.1">
    <property type="nucleotide sequence ID" value="NZ_JAHYBX010000001.1"/>
</dbReference>
<dbReference type="InterPro" id="IPR013974">
    <property type="entry name" value="SAF"/>
</dbReference>
<dbReference type="EMBL" id="JAHYBX010000001">
    <property type="protein sequence ID" value="MCA1854647.1"/>
    <property type="molecule type" value="Genomic_DNA"/>
</dbReference>
<gene>
    <name evidence="6" type="primary">flgA</name>
    <name evidence="6" type="ORF">LE190_01725</name>
</gene>
<comment type="function">
    <text evidence="4">Involved in the assembly process of the P-ring formation. It may associate with FlgF on the rod constituting a structure essential for the P-ring assembly or may act as a modulator protein for the P-ring assembly.</text>
</comment>
<evidence type="ECO:0000259" key="5">
    <source>
        <dbReference type="SMART" id="SM00858"/>
    </source>
</evidence>
<reference evidence="6 7" key="1">
    <citation type="submission" date="2021-07" db="EMBL/GenBank/DDBJ databases">
        <title>Characterization of Violacein-producing bacteria and related species.</title>
        <authorList>
            <person name="Wilson H.S."/>
            <person name="De Leon M.E."/>
        </authorList>
    </citation>
    <scope>NUCLEOTIDE SEQUENCE [LARGE SCALE GENOMIC DNA]</scope>
    <source>
        <strain evidence="6 7">HSC-2F05</strain>
    </source>
</reference>
<dbReference type="Pfam" id="PF17656">
    <property type="entry name" value="ChapFlgA_N"/>
    <property type="match status" value="1"/>
</dbReference>
<dbReference type="SMART" id="SM00858">
    <property type="entry name" value="SAF"/>
    <property type="match status" value="1"/>
</dbReference>
<protein>
    <recommendedName>
        <fullName evidence="4">Flagella basal body P-ring formation protein FlgA</fullName>
    </recommendedName>
</protein>
<dbReference type="InterPro" id="IPR017585">
    <property type="entry name" value="SAF_FlgA"/>
</dbReference>
<keyword evidence="6" id="KW-0282">Flagellum</keyword>
<accession>A0ABS7Y6M5</accession>
<organism evidence="6 7">
    <name type="scientific">Massilia hydrophila</name>
    <dbReference type="NCBI Taxonomy" id="3044279"/>
    <lineage>
        <taxon>Bacteria</taxon>
        <taxon>Pseudomonadati</taxon>
        <taxon>Pseudomonadota</taxon>
        <taxon>Betaproteobacteria</taxon>
        <taxon>Burkholderiales</taxon>
        <taxon>Oxalobacteraceae</taxon>
        <taxon>Telluria group</taxon>
        <taxon>Massilia</taxon>
    </lineage>
</organism>
<keyword evidence="6" id="KW-0966">Cell projection</keyword>
<feature type="domain" description="SAF" evidence="5">
    <location>
        <begin position="117"/>
        <end position="179"/>
    </location>
</feature>
<comment type="similarity">
    <text evidence="4">Belongs to the FlgA family.</text>
</comment>
<name>A0ABS7Y6M5_9BURK</name>
<dbReference type="NCBIfam" id="TIGR03170">
    <property type="entry name" value="flgA_cterm"/>
    <property type="match status" value="1"/>
</dbReference>
<comment type="caution">
    <text evidence="6">The sequence shown here is derived from an EMBL/GenBank/DDBJ whole genome shotgun (WGS) entry which is preliminary data.</text>
</comment>
<dbReference type="PANTHER" id="PTHR36307:SF1">
    <property type="entry name" value="FLAGELLA BASAL BODY P-RING FORMATION PROTEIN FLGA"/>
    <property type="match status" value="1"/>
</dbReference>
<dbReference type="PANTHER" id="PTHR36307">
    <property type="entry name" value="FLAGELLA BASAL BODY P-RING FORMATION PROTEIN FLGA"/>
    <property type="match status" value="1"/>
</dbReference>
<dbReference type="InterPro" id="IPR039246">
    <property type="entry name" value="Flagellar_FlgA"/>
</dbReference>
<dbReference type="Gene3D" id="3.90.1210.10">
    <property type="entry name" value="Antifreeze-like/N-acetylneuraminic acid synthase C-terminal domain"/>
    <property type="match status" value="1"/>
</dbReference>
<dbReference type="Gene3D" id="2.30.30.760">
    <property type="match status" value="1"/>
</dbReference>
<proteinExistence type="inferred from homology"/>
<dbReference type="InterPro" id="IPR041231">
    <property type="entry name" value="FlgA_N"/>
</dbReference>
<evidence type="ECO:0000256" key="1">
    <source>
        <dbReference type="ARBA" id="ARBA00004418"/>
    </source>
</evidence>
<evidence type="ECO:0000256" key="3">
    <source>
        <dbReference type="ARBA" id="ARBA00022764"/>
    </source>
</evidence>
<evidence type="ECO:0000313" key="6">
    <source>
        <dbReference type="EMBL" id="MCA1854647.1"/>
    </source>
</evidence>
<feature type="chain" id="PRO_5044964860" description="Flagella basal body P-ring formation protein FlgA" evidence="4">
    <location>
        <begin position="23"/>
        <end position="241"/>
    </location>
</feature>
<keyword evidence="7" id="KW-1185">Reference proteome</keyword>